<name>A0A0J9XA53_GEOCN</name>
<evidence type="ECO:0000313" key="4">
    <source>
        <dbReference type="Proteomes" id="UP000242525"/>
    </source>
</evidence>
<sequence length="646" mass="74189">MTEYNEGDVEKALVEWLHLLPSNLLAAVKSTSEIKEPLKLQAVLEAIDDHCFTFEALNISETDLYNEDVTVCKKCYLKLYDALIQFHDNVINSSSQVKLSCLPPAQLPDQDIMWNKSSEQHEQEIEARKLGLLVVFVSLMCAQKTEFMTLFSKLPQESQYCLAFKLKPLLSGDDNSTKALRSLSEDSHENSINHISQKFNDDAKQINDTDGMITQLVLERDNQKATIDQLSKEKSLVESKYEELLAKYSRVEEESIKLLKTKERTVKKELNDHIANLEDDLQDKRKSLFDKDIVIQKLNKQVEALSPFQEEVTKLRNELEDNKEEISRLRKIETVAERYRQKLETQQDMKLKLQILQEQNDNLNQLLDDEASESRNETTEATIKKIESERNELSQLKEQLEYKLNKREEEFEELNVSHRNLKRELEELKTVLSKYQASDSGVFDNDDDTSSLSHAETDGEYDKDYHLNKELEEAQRTINSLMVDVEKWKRIASSGGEGAATSVRPESVHTAADIRTLIDHYEILMKNEERDVSANSIRKSSSTAWDKSRPTSSSTTITMGTNWEEEAKKQEQQIRNLRTELVLMSSAWHSLASRIQQQSVAVMKRSVDHPRGWLNKQRLVLAKMPCPGGSNEGLDDVTKGKSLIVE</sequence>
<dbReference type="AlphaFoldDB" id="A0A0J9XA53"/>
<organism evidence="3 4">
    <name type="scientific">Geotrichum candidum</name>
    <name type="common">Oospora lactis</name>
    <name type="synonym">Dipodascus geotrichum</name>
    <dbReference type="NCBI Taxonomy" id="1173061"/>
    <lineage>
        <taxon>Eukaryota</taxon>
        <taxon>Fungi</taxon>
        <taxon>Dikarya</taxon>
        <taxon>Ascomycota</taxon>
        <taxon>Saccharomycotina</taxon>
        <taxon>Dipodascomycetes</taxon>
        <taxon>Dipodascales</taxon>
        <taxon>Dipodascaceae</taxon>
        <taxon>Geotrichum</taxon>
    </lineage>
</organism>
<feature type="coiled-coil region" evidence="1">
    <location>
        <begin position="213"/>
        <end position="438"/>
    </location>
</feature>
<dbReference type="SUPFAM" id="SSF116907">
    <property type="entry name" value="Hook domain"/>
    <property type="match status" value="1"/>
</dbReference>
<dbReference type="OrthoDB" id="2129491at2759"/>
<evidence type="ECO:0000256" key="2">
    <source>
        <dbReference type="SAM" id="MobiDB-lite"/>
    </source>
</evidence>
<dbReference type="InterPro" id="IPR036872">
    <property type="entry name" value="CH_dom_sf"/>
</dbReference>
<protein>
    <submittedName>
        <fullName evidence="3">Similar to Saccharomyces cerevisiae YDL058W USO1 Essential protein involved in the vesicle-mediated ER to Golgi transport step of secretion</fullName>
    </submittedName>
</protein>
<reference evidence="3" key="1">
    <citation type="submission" date="2014-03" db="EMBL/GenBank/DDBJ databases">
        <authorList>
            <person name="Casaregola S."/>
        </authorList>
    </citation>
    <scope>NUCLEOTIDE SEQUENCE [LARGE SCALE GENOMIC DNA]</scope>
    <source>
        <strain evidence="3">CLIB 918</strain>
    </source>
</reference>
<keyword evidence="4" id="KW-1185">Reference proteome</keyword>
<evidence type="ECO:0000256" key="1">
    <source>
        <dbReference type="SAM" id="Coils"/>
    </source>
</evidence>
<dbReference type="PANTHER" id="PTHR34360:SF1">
    <property type="entry name" value="OS08G0519400 PROTEIN"/>
    <property type="match status" value="1"/>
</dbReference>
<feature type="coiled-coil region" evidence="1">
    <location>
        <begin position="560"/>
        <end position="587"/>
    </location>
</feature>
<dbReference type="PANTHER" id="PTHR34360">
    <property type="entry name" value="OS08G0519400 PROTEIN"/>
    <property type="match status" value="1"/>
</dbReference>
<keyword evidence="1" id="KW-0175">Coiled coil</keyword>
<gene>
    <name evidence="3" type="ORF">BN980_GECA05s05334g</name>
</gene>
<dbReference type="STRING" id="1173061.A0A0J9XA53"/>
<dbReference type="Proteomes" id="UP000242525">
    <property type="component" value="Unassembled WGS sequence"/>
</dbReference>
<comment type="caution">
    <text evidence="3">The sequence shown here is derived from an EMBL/GenBank/DDBJ whole genome shotgun (WGS) entry which is preliminary data.</text>
</comment>
<proteinExistence type="predicted"/>
<accession>A0A0J9XA53</accession>
<dbReference type="EMBL" id="CCBN010000005">
    <property type="protein sequence ID" value="CDO53676.1"/>
    <property type="molecule type" value="Genomic_DNA"/>
</dbReference>
<feature type="region of interest" description="Disordered" evidence="2">
    <location>
        <begin position="534"/>
        <end position="557"/>
    </location>
</feature>
<dbReference type="Gene3D" id="1.10.418.10">
    <property type="entry name" value="Calponin-like domain"/>
    <property type="match status" value="1"/>
</dbReference>
<evidence type="ECO:0000313" key="3">
    <source>
        <dbReference type="EMBL" id="CDO53676.1"/>
    </source>
</evidence>